<dbReference type="EMBL" id="BAABLN010000005">
    <property type="protein sequence ID" value="GAA4691108.1"/>
    <property type="molecule type" value="Genomic_DNA"/>
</dbReference>
<reference evidence="3" key="1">
    <citation type="journal article" date="2019" name="Int. J. Syst. Evol. Microbiol.">
        <title>The Global Catalogue of Microorganisms (GCM) 10K type strain sequencing project: providing services to taxonomists for standard genome sequencing and annotation.</title>
        <authorList>
            <consortium name="The Broad Institute Genomics Platform"/>
            <consortium name="The Broad Institute Genome Sequencing Center for Infectious Disease"/>
            <person name="Wu L."/>
            <person name="Ma J."/>
        </authorList>
    </citation>
    <scope>NUCLEOTIDE SEQUENCE [LARGE SCALE GENOMIC DNA]</scope>
    <source>
        <strain evidence="3">JCM 18958</strain>
    </source>
</reference>
<feature type="transmembrane region" description="Helical" evidence="1">
    <location>
        <begin position="125"/>
        <end position="144"/>
    </location>
</feature>
<evidence type="ECO:0000313" key="3">
    <source>
        <dbReference type="Proteomes" id="UP001501446"/>
    </source>
</evidence>
<sequence length="176" mass="19366">MADRRPVGEYGASSMCFSALLFALLYSIQERWIDVAVLLLAGLGQVVAFLCFRNGYARGVSSLVMLIAGVSAAEQLYIRISWWDLLIHFICMYVLVLIVWNLVLHRAPSRGALPTRWRILMGSGIGLVLALVWELMELVGFLFVTPDIHIPPLDTLSDVAVGVLGASLAGLHRKSL</sequence>
<comment type="caution">
    <text evidence="2">The sequence shown here is derived from an EMBL/GenBank/DDBJ whole genome shotgun (WGS) entry which is preliminary data.</text>
</comment>
<feature type="transmembrane region" description="Helical" evidence="1">
    <location>
        <begin position="7"/>
        <end position="26"/>
    </location>
</feature>
<evidence type="ECO:0000313" key="2">
    <source>
        <dbReference type="EMBL" id="GAA4691108.1"/>
    </source>
</evidence>
<keyword evidence="1" id="KW-0472">Membrane</keyword>
<gene>
    <name evidence="2" type="ORF">GCM10025781_05030</name>
</gene>
<feature type="transmembrane region" description="Helical" evidence="1">
    <location>
        <begin position="86"/>
        <end position="104"/>
    </location>
</feature>
<keyword evidence="1" id="KW-1133">Transmembrane helix</keyword>
<dbReference type="RefSeq" id="WP_345310464.1">
    <property type="nucleotide sequence ID" value="NZ_BAABLN010000005.1"/>
</dbReference>
<keyword evidence="1" id="KW-0812">Transmembrane</keyword>
<feature type="transmembrane region" description="Helical" evidence="1">
    <location>
        <begin position="59"/>
        <end position="80"/>
    </location>
</feature>
<organism evidence="2 3">
    <name type="scientific">Kocuria gwangalliensis</name>
    <dbReference type="NCBI Taxonomy" id="501592"/>
    <lineage>
        <taxon>Bacteria</taxon>
        <taxon>Bacillati</taxon>
        <taxon>Actinomycetota</taxon>
        <taxon>Actinomycetes</taxon>
        <taxon>Micrococcales</taxon>
        <taxon>Micrococcaceae</taxon>
        <taxon>Kocuria</taxon>
    </lineage>
</organism>
<evidence type="ECO:0000256" key="1">
    <source>
        <dbReference type="SAM" id="Phobius"/>
    </source>
</evidence>
<proteinExistence type="predicted"/>
<name>A0ABP8WMJ1_9MICC</name>
<dbReference type="Proteomes" id="UP001501446">
    <property type="component" value="Unassembled WGS sequence"/>
</dbReference>
<accession>A0ABP8WMJ1</accession>
<keyword evidence="3" id="KW-1185">Reference proteome</keyword>
<protein>
    <submittedName>
        <fullName evidence="2">Uncharacterized protein</fullName>
    </submittedName>
</protein>
<feature type="transmembrane region" description="Helical" evidence="1">
    <location>
        <begin position="32"/>
        <end position="52"/>
    </location>
</feature>